<dbReference type="RefSeq" id="YP_009637078.1">
    <property type="nucleotide sequence ID" value="NC_042322.1"/>
</dbReference>
<accession>G1D452</accession>
<dbReference type="Proteomes" id="UP000008414">
    <property type="component" value="Segment"/>
</dbReference>
<dbReference type="OrthoDB" id="9991at10239"/>
<keyword evidence="2" id="KW-1185">Reference proteome</keyword>
<gene>
    <name evidence="1" type="primary">167</name>
    <name evidence="1" type="ORF">LITTLEE_167</name>
</gene>
<name>G1D452_9CAUD</name>
<evidence type="ECO:0000313" key="2">
    <source>
        <dbReference type="Proteomes" id="UP000008414"/>
    </source>
</evidence>
<evidence type="ECO:0000313" key="1">
    <source>
        <dbReference type="EMBL" id="AEK09546.1"/>
    </source>
</evidence>
<proteinExistence type="predicted"/>
<protein>
    <submittedName>
        <fullName evidence="1">Uncharacterized protein</fullName>
    </submittedName>
</protein>
<dbReference type="EMBL" id="JF937101">
    <property type="protein sequence ID" value="AEK09546.1"/>
    <property type="molecule type" value="Genomic_DNA"/>
</dbReference>
<dbReference type="GeneID" id="40233824"/>
<sequence>MGEEEESDELGTEMPLRYGLDEALEKKAADWLSRGVGGNERSTQRTREKLLYEFGALTEDDLELYDPSNDWDTQDSAFSLMVSPRDLEALEPSICADDNSRARNQRMRERRALMRHVNDTDAWGPAAEDSIPPLGENEEAERKVCTKCKRLKRVEFFYAQPRNKDGYSSWCKSCQKSINKR</sequence>
<organism evidence="1 2">
    <name type="scientific">Mycobacterium phage LittleE</name>
    <dbReference type="NCBI Taxonomy" id="2922212"/>
    <lineage>
        <taxon>Viruses</taxon>
        <taxon>Duplodnaviria</taxon>
        <taxon>Heunggongvirae</taxon>
        <taxon>Uroviricota</taxon>
        <taxon>Caudoviricetes</taxon>
        <taxon>Omegavirus</taxon>
        <taxon>Omegavirus littlee</taxon>
    </lineage>
</organism>
<reference evidence="1 2" key="1">
    <citation type="journal article" date="2012" name="J. Virol.">
        <title>Complete Genome Sequences of 138 Mycobacteriophages.</title>
        <authorList>
            <consortium name="the Science Education Alliance Phage Hunters Advancing Genomics and Evolutionary Science Program"/>
            <consortium name="the KwaZulu-Natal Research Institute for Tuberculosis and HIV Mycobacterial Genetics Course Students"/>
            <consortium name="the Phage Hunters Integrating Research and Education Program"/>
            <person name="Hatfull G.F."/>
        </authorList>
    </citation>
    <scope>NUCLEOTIDE SEQUENCE [LARGE SCALE GENOMIC DNA]</scope>
    <source>
        <strain evidence="1">LittleE</strain>
    </source>
</reference>